<keyword evidence="5" id="KW-0804">Transcription</keyword>
<dbReference type="InterPro" id="IPR036390">
    <property type="entry name" value="WH_DNA-bd_sf"/>
</dbReference>
<name>A0ABT6H977_9BACI</name>
<organism evidence="7 8">
    <name type="scientific">Ectobacillus antri</name>
    <dbReference type="NCBI Taxonomy" id="2486280"/>
    <lineage>
        <taxon>Bacteria</taxon>
        <taxon>Bacillati</taxon>
        <taxon>Bacillota</taxon>
        <taxon>Bacilli</taxon>
        <taxon>Bacillales</taxon>
        <taxon>Bacillaceae</taxon>
        <taxon>Ectobacillus</taxon>
    </lineage>
</organism>
<comment type="caution">
    <text evidence="7">The sequence shown here is derived from an EMBL/GenBank/DDBJ whole genome shotgun (WGS) entry which is preliminary data.</text>
</comment>
<dbReference type="PROSITE" id="PS50995">
    <property type="entry name" value="HTH_MARR_2"/>
    <property type="match status" value="1"/>
</dbReference>
<dbReference type="InterPro" id="IPR036388">
    <property type="entry name" value="WH-like_DNA-bd_sf"/>
</dbReference>
<dbReference type="InterPro" id="IPR000835">
    <property type="entry name" value="HTH_MarR-typ"/>
</dbReference>
<feature type="domain" description="HTH marR-type" evidence="6">
    <location>
        <begin position="9"/>
        <end position="143"/>
    </location>
</feature>
<evidence type="ECO:0000256" key="1">
    <source>
        <dbReference type="ARBA" id="ARBA00004496"/>
    </source>
</evidence>
<protein>
    <submittedName>
        <fullName evidence="7">MarR family transcriptional regulator</fullName>
    </submittedName>
</protein>
<comment type="subcellular location">
    <subcellularLocation>
        <location evidence="1">Cytoplasm</location>
    </subcellularLocation>
</comment>
<evidence type="ECO:0000259" key="6">
    <source>
        <dbReference type="PROSITE" id="PS50995"/>
    </source>
</evidence>
<evidence type="ECO:0000256" key="3">
    <source>
        <dbReference type="ARBA" id="ARBA00023015"/>
    </source>
</evidence>
<keyword evidence="3" id="KW-0805">Transcription regulation</keyword>
<evidence type="ECO:0000313" key="8">
    <source>
        <dbReference type="Proteomes" id="UP001218246"/>
    </source>
</evidence>
<evidence type="ECO:0000256" key="5">
    <source>
        <dbReference type="ARBA" id="ARBA00023163"/>
    </source>
</evidence>
<dbReference type="EMBL" id="JARULN010000038">
    <property type="protein sequence ID" value="MDG5755635.1"/>
    <property type="molecule type" value="Genomic_DNA"/>
</dbReference>
<proteinExistence type="predicted"/>
<dbReference type="SMART" id="SM00347">
    <property type="entry name" value="HTH_MARR"/>
    <property type="match status" value="1"/>
</dbReference>
<reference evidence="7 8" key="1">
    <citation type="submission" date="2023-04" db="EMBL/GenBank/DDBJ databases">
        <title>Ectobacillus antri isolated from activated sludge.</title>
        <authorList>
            <person name="Yan P."/>
            <person name="Liu X."/>
        </authorList>
    </citation>
    <scope>NUCLEOTIDE SEQUENCE [LARGE SCALE GENOMIC DNA]</scope>
    <source>
        <strain evidence="7 8">C18H</strain>
    </source>
</reference>
<keyword evidence="2" id="KW-0963">Cytoplasm</keyword>
<evidence type="ECO:0000313" key="7">
    <source>
        <dbReference type="EMBL" id="MDG5755635.1"/>
    </source>
</evidence>
<dbReference type="SUPFAM" id="SSF46785">
    <property type="entry name" value="Winged helix' DNA-binding domain"/>
    <property type="match status" value="1"/>
</dbReference>
<dbReference type="Proteomes" id="UP001218246">
    <property type="component" value="Unassembled WGS sequence"/>
</dbReference>
<dbReference type="PANTHER" id="PTHR33164">
    <property type="entry name" value="TRANSCRIPTIONAL REGULATOR, MARR FAMILY"/>
    <property type="match status" value="1"/>
</dbReference>
<dbReference type="Gene3D" id="1.10.10.10">
    <property type="entry name" value="Winged helix-like DNA-binding domain superfamily/Winged helix DNA-binding domain"/>
    <property type="match status" value="1"/>
</dbReference>
<gene>
    <name evidence="7" type="ORF">P6P90_17245</name>
</gene>
<keyword evidence="8" id="KW-1185">Reference proteome</keyword>
<evidence type="ECO:0000256" key="4">
    <source>
        <dbReference type="ARBA" id="ARBA00023125"/>
    </source>
</evidence>
<accession>A0ABT6H977</accession>
<dbReference type="Pfam" id="PF22381">
    <property type="entry name" value="Staph_reg_Sar_Rot"/>
    <property type="match status" value="1"/>
</dbReference>
<keyword evidence="4" id="KW-0238">DNA-binding</keyword>
<evidence type="ECO:0000256" key="2">
    <source>
        <dbReference type="ARBA" id="ARBA00022490"/>
    </source>
</evidence>
<dbReference type="InterPro" id="IPR039422">
    <property type="entry name" value="MarR/SlyA-like"/>
</dbReference>
<dbReference type="InterPro" id="IPR055166">
    <property type="entry name" value="Transc_reg_Sar_Rot_HTH"/>
</dbReference>
<dbReference type="RefSeq" id="WP_124564109.1">
    <property type="nucleotide sequence ID" value="NZ_JARRRY010000031.1"/>
</dbReference>
<sequence>MNKEILKLENQLCFSIYACSREITRLYRPYLEELGLTYPQYLVLLVLWDKGPSLVRELGDELFLDSGTLTPMLKRMEASGLVTRERSSADERKVFIALTEKGEALKEKAYCIPESLLQQSGVSPADFSKLLEQSRSLLQNIHQYNEKGD</sequence>
<dbReference type="PANTHER" id="PTHR33164:SF5">
    <property type="entry name" value="ORGANIC HYDROPEROXIDE RESISTANCE TRANSCRIPTIONAL REGULATOR"/>
    <property type="match status" value="1"/>
</dbReference>